<dbReference type="CDD" id="cd02247">
    <property type="entry name" value="cupin_pirin_C"/>
    <property type="match status" value="1"/>
</dbReference>
<comment type="similarity">
    <text evidence="1 3">Belongs to the pirin family.</text>
</comment>
<feature type="domain" description="Pirin N-terminal" evidence="5">
    <location>
        <begin position="40"/>
        <end position="140"/>
    </location>
</feature>
<feature type="binding site" evidence="2">
    <location>
        <position position="80"/>
    </location>
    <ligand>
        <name>Fe cation</name>
        <dbReference type="ChEBI" id="CHEBI:24875"/>
    </ligand>
</feature>
<protein>
    <recommendedName>
        <fullName evidence="9">Pirin</fullName>
    </recommendedName>
</protein>
<dbReference type="InterPro" id="IPR011051">
    <property type="entry name" value="RmlC_Cupin_sf"/>
</dbReference>
<evidence type="ECO:0000259" key="6">
    <source>
        <dbReference type="Pfam" id="PF05726"/>
    </source>
</evidence>
<dbReference type="AlphaFoldDB" id="A0A7K0CXU3"/>
<feature type="domain" description="Pirin C-terminal" evidence="6">
    <location>
        <begin position="192"/>
        <end position="289"/>
    </location>
</feature>
<reference evidence="7 8" key="1">
    <citation type="submission" date="2019-10" db="EMBL/GenBank/DDBJ databases">
        <title>Nocardia macrotermitis sp. nov. and Nocardia aurantia sp. nov., isolated from the gut of fungus growing-termite Macrotermes natalensis.</title>
        <authorList>
            <person name="Benndorf R."/>
            <person name="Schwitalla J."/>
            <person name="Martin K."/>
            <person name="De Beer W."/>
            <person name="Kaster A.-K."/>
            <person name="Vollmers J."/>
            <person name="Poulsen M."/>
            <person name="Beemelmanns C."/>
        </authorList>
    </citation>
    <scope>NUCLEOTIDE SEQUENCE [LARGE SCALE GENOMIC DNA]</scope>
    <source>
        <strain evidence="7 8">RB20</strain>
    </source>
</reference>
<keyword evidence="2" id="KW-0408">Iron</keyword>
<dbReference type="CDD" id="cd02909">
    <property type="entry name" value="cupin_pirin_N"/>
    <property type="match status" value="1"/>
</dbReference>
<sequence>MSDLEEHPEAAICEATPGPGPRTDSYPSREVPLGGVRGVTVHRVLPQRDLPTVGAWCFLDHFGSTAPSPDLPPDIDPHPHIGLQTVTWPFEGRIRHRDSIGSDVEIEPGQLNLMTSGHGIAHSEYTVPGAPAGHGIQFWIALPDGDREIPPHFEQHRELPVVELPGLRATVLIGTLAGMRSPATVYTPIVGADLRLEPGSTVNLPLTTEFEHALLVVDGELTAAGVPAPAGPLLYLGSDRAELTLTTPTGAHAILIGGEPFGTDLVMWWNFVARSHDEIQQARNDWETRDLSRFAGIAGHPAEQRIPAPPLPNLRLKPRKRRAH</sequence>
<dbReference type="InterPro" id="IPR003829">
    <property type="entry name" value="Pirin_N_dom"/>
</dbReference>
<comment type="cofactor">
    <cofactor evidence="2">
        <name>Fe cation</name>
        <dbReference type="ChEBI" id="CHEBI:24875"/>
    </cofactor>
    <text evidence="2">Binds 1 Fe cation per subunit.</text>
</comment>
<evidence type="ECO:0000313" key="7">
    <source>
        <dbReference type="EMBL" id="MQY18325.1"/>
    </source>
</evidence>
<dbReference type="InterPro" id="IPR012093">
    <property type="entry name" value="Pirin"/>
</dbReference>
<feature type="region of interest" description="Disordered" evidence="4">
    <location>
        <begin position="298"/>
        <end position="324"/>
    </location>
</feature>
<evidence type="ECO:0000256" key="3">
    <source>
        <dbReference type="RuleBase" id="RU003457"/>
    </source>
</evidence>
<feature type="binding site" evidence="2">
    <location>
        <position position="122"/>
    </location>
    <ligand>
        <name>Fe cation</name>
        <dbReference type="ChEBI" id="CHEBI:24875"/>
    </ligand>
</feature>
<keyword evidence="8" id="KW-1185">Reference proteome</keyword>
<accession>A0A7K0CXU3</accession>
<keyword evidence="2" id="KW-0479">Metal-binding</keyword>
<evidence type="ECO:0000256" key="4">
    <source>
        <dbReference type="SAM" id="MobiDB-lite"/>
    </source>
</evidence>
<dbReference type="GO" id="GO:0046872">
    <property type="term" value="F:metal ion binding"/>
    <property type="evidence" value="ECO:0007669"/>
    <property type="project" value="UniProtKB-KW"/>
</dbReference>
<comment type="caution">
    <text evidence="7">The sequence shown here is derived from an EMBL/GenBank/DDBJ whole genome shotgun (WGS) entry which is preliminary data.</text>
</comment>
<dbReference type="EMBL" id="WEGK01000002">
    <property type="protein sequence ID" value="MQY18325.1"/>
    <property type="molecule type" value="Genomic_DNA"/>
</dbReference>
<dbReference type="PANTHER" id="PTHR13903">
    <property type="entry name" value="PIRIN-RELATED"/>
    <property type="match status" value="1"/>
</dbReference>
<dbReference type="RefSeq" id="WP_319944564.1">
    <property type="nucleotide sequence ID" value="NZ_WEGK01000002.1"/>
</dbReference>
<feature type="binding site" evidence="2">
    <location>
        <position position="78"/>
    </location>
    <ligand>
        <name>Fe cation</name>
        <dbReference type="ChEBI" id="CHEBI:24875"/>
    </ligand>
</feature>
<proteinExistence type="inferred from homology"/>
<dbReference type="InterPro" id="IPR014710">
    <property type="entry name" value="RmlC-like_jellyroll"/>
</dbReference>
<dbReference type="SUPFAM" id="SSF51182">
    <property type="entry name" value="RmlC-like cupins"/>
    <property type="match status" value="1"/>
</dbReference>
<organism evidence="7 8">
    <name type="scientific">Nocardia macrotermitis</name>
    <dbReference type="NCBI Taxonomy" id="2585198"/>
    <lineage>
        <taxon>Bacteria</taxon>
        <taxon>Bacillati</taxon>
        <taxon>Actinomycetota</taxon>
        <taxon>Actinomycetes</taxon>
        <taxon>Mycobacteriales</taxon>
        <taxon>Nocardiaceae</taxon>
        <taxon>Nocardia</taxon>
    </lineage>
</organism>
<evidence type="ECO:0000259" key="5">
    <source>
        <dbReference type="Pfam" id="PF02678"/>
    </source>
</evidence>
<dbReference type="PANTHER" id="PTHR13903:SF8">
    <property type="entry name" value="PIRIN"/>
    <property type="match status" value="1"/>
</dbReference>
<evidence type="ECO:0008006" key="9">
    <source>
        <dbReference type="Google" id="ProtNLM"/>
    </source>
</evidence>
<evidence type="ECO:0000256" key="2">
    <source>
        <dbReference type="PIRSR" id="PIRSR006232-1"/>
    </source>
</evidence>
<dbReference type="PIRSF" id="PIRSF006232">
    <property type="entry name" value="Pirin"/>
    <property type="match status" value="1"/>
</dbReference>
<dbReference type="Proteomes" id="UP000438448">
    <property type="component" value="Unassembled WGS sequence"/>
</dbReference>
<dbReference type="InterPro" id="IPR008778">
    <property type="entry name" value="Pirin_C_dom"/>
</dbReference>
<name>A0A7K0CXU3_9NOCA</name>
<evidence type="ECO:0000256" key="1">
    <source>
        <dbReference type="ARBA" id="ARBA00008416"/>
    </source>
</evidence>
<evidence type="ECO:0000313" key="8">
    <source>
        <dbReference type="Proteomes" id="UP000438448"/>
    </source>
</evidence>
<gene>
    <name evidence="7" type="ORF">NRB20_14010</name>
</gene>
<dbReference type="Pfam" id="PF05726">
    <property type="entry name" value="Pirin_C"/>
    <property type="match status" value="1"/>
</dbReference>
<feature type="region of interest" description="Disordered" evidence="4">
    <location>
        <begin position="1"/>
        <end position="30"/>
    </location>
</feature>
<dbReference type="Pfam" id="PF02678">
    <property type="entry name" value="Pirin"/>
    <property type="match status" value="1"/>
</dbReference>
<dbReference type="Gene3D" id="2.60.120.10">
    <property type="entry name" value="Jelly Rolls"/>
    <property type="match status" value="2"/>
</dbReference>
<feature type="binding site" evidence="2">
    <location>
        <position position="124"/>
    </location>
    <ligand>
        <name>Fe cation</name>
        <dbReference type="ChEBI" id="CHEBI:24875"/>
    </ligand>
</feature>